<dbReference type="InterPro" id="IPR001709">
    <property type="entry name" value="Flavoprot_Pyr_Nucl_cyt_Rdtase"/>
</dbReference>
<dbReference type="GO" id="GO:0004783">
    <property type="term" value="F:sulfite reductase (NADPH) activity"/>
    <property type="evidence" value="ECO:0007669"/>
    <property type="project" value="UniProtKB-EC"/>
</dbReference>
<protein>
    <recommendedName>
        <fullName evidence="3">assimilatory sulfite reductase (NADPH)</fullName>
        <ecNumber evidence="3">1.8.1.2</ecNumber>
    </recommendedName>
</protein>
<dbReference type="PRINTS" id="PR00371">
    <property type="entry name" value="FPNCR"/>
</dbReference>
<keyword evidence="4" id="KW-0285">Flavoprotein</keyword>
<evidence type="ECO:0000259" key="11">
    <source>
        <dbReference type="Pfam" id="PF00175"/>
    </source>
</evidence>
<dbReference type="Gene3D" id="3.40.50.80">
    <property type="entry name" value="Nucleotide-binding domain of ferredoxin-NADP reductase (FNR) module"/>
    <property type="match status" value="1"/>
</dbReference>
<evidence type="ECO:0000256" key="6">
    <source>
        <dbReference type="ARBA" id="ARBA00022827"/>
    </source>
</evidence>
<dbReference type="GO" id="GO:0050660">
    <property type="term" value="F:flavin adenine dinucleotide binding"/>
    <property type="evidence" value="ECO:0007669"/>
    <property type="project" value="TreeGrafter"/>
</dbReference>
<dbReference type="PANTHER" id="PTHR19384">
    <property type="entry name" value="NITRIC OXIDE SYNTHASE-RELATED"/>
    <property type="match status" value="1"/>
</dbReference>
<dbReference type="AlphaFoldDB" id="A0A380DXI4"/>
<evidence type="ECO:0000313" key="13">
    <source>
        <dbReference type="Proteomes" id="UP000255091"/>
    </source>
</evidence>
<comment type="catalytic activity">
    <reaction evidence="10">
        <text>hydrogen sulfide + 3 NADP(+) + 3 H2O = sulfite + 3 NADPH + 4 H(+)</text>
        <dbReference type="Rhea" id="RHEA:13801"/>
        <dbReference type="ChEBI" id="CHEBI:15377"/>
        <dbReference type="ChEBI" id="CHEBI:15378"/>
        <dbReference type="ChEBI" id="CHEBI:17359"/>
        <dbReference type="ChEBI" id="CHEBI:29919"/>
        <dbReference type="ChEBI" id="CHEBI:57783"/>
        <dbReference type="ChEBI" id="CHEBI:58349"/>
        <dbReference type="EC" id="1.8.1.2"/>
    </reaction>
</comment>
<dbReference type="Proteomes" id="UP000255091">
    <property type="component" value="Unassembled WGS sequence"/>
</dbReference>
<dbReference type="GO" id="GO:0019344">
    <property type="term" value="P:cysteine biosynthetic process"/>
    <property type="evidence" value="ECO:0007669"/>
    <property type="project" value="UniProtKB-KW"/>
</dbReference>
<dbReference type="InterPro" id="IPR039261">
    <property type="entry name" value="FNR_nucleotide-bd"/>
</dbReference>
<evidence type="ECO:0000256" key="10">
    <source>
        <dbReference type="ARBA" id="ARBA00052219"/>
    </source>
</evidence>
<sequence>MKQDIPVIMIGPGTGIAPFRAYLQEREELGMTGKTWLFFGDQHRSSDFLYEEEIEEWLENGNLTRVDLAFSRDQEHKEYVQHRIMEESERFNEWIEQGAAIYICGDEKCMAKDVHQAIKDVLVKERHISQEEAELLLRQMKQQQRYQRDVY</sequence>
<dbReference type="GO" id="GO:0005829">
    <property type="term" value="C:cytosol"/>
    <property type="evidence" value="ECO:0007669"/>
    <property type="project" value="TreeGrafter"/>
</dbReference>
<evidence type="ECO:0000256" key="7">
    <source>
        <dbReference type="ARBA" id="ARBA00022857"/>
    </source>
</evidence>
<dbReference type="SUPFAM" id="SSF52343">
    <property type="entry name" value="Ferredoxin reductase-like, C-terminal NADP-linked domain"/>
    <property type="match status" value="1"/>
</dbReference>
<dbReference type="GO" id="GO:0010181">
    <property type="term" value="F:FMN binding"/>
    <property type="evidence" value="ECO:0007669"/>
    <property type="project" value="TreeGrafter"/>
</dbReference>
<keyword evidence="9" id="KW-0198">Cysteine biosynthesis</keyword>
<dbReference type="FunFam" id="3.40.50.80:FF:000001">
    <property type="entry name" value="NADPH--cytochrome P450 reductase 1"/>
    <property type="match status" value="1"/>
</dbReference>
<dbReference type="Pfam" id="PF00175">
    <property type="entry name" value="NAD_binding_1"/>
    <property type="match status" value="1"/>
</dbReference>
<dbReference type="PANTHER" id="PTHR19384:SF128">
    <property type="entry name" value="NADPH OXIDOREDUCTASE A"/>
    <property type="match status" value="1"/>
</dbReference>
<evidence type="ECO:0000256" key="9">
    <source>
        <dbReference type="ARBA" id="ARBA00023192"/>
    </source>
</evidence>
<name>A0A380DXI4_STAAU</name>
<evidence type="ECO:0000313" key="12">
    <source>
        <dbReference type="EMBL" id="SUK61703.1"/>
    </source>
</evidence>
<evidence type="ECO:0000256" key="5">
    <source>
        <dbReference type="ARBA" id="ARBA00022643"/>
    </source>
</evidence>
<keyword evidence="6" id="KW-0274">FAD</keyword>
<dbReference type="EC" id="1.8.1.2" evidence="3"/>
<evidence type="ECO:0000256" key="1">
    <source>
        <dbReference type="ARBA" id="ARBA00001917"/>
    </source>
</evidence>
<keyword evidence="5" id="KW-0288">FMN</keyword>
<gene>
    <name evidence="12" type="primary">cysJ_1</name>
    <name evidence="12" type="ORF">NCTC6133_03542</name>
</gene>
<keyword evidence="9" id="KW-0028">Amino-acid biosynthesis</keyword>
<evidence type="ECO:0000256" key="4">
    <source>
        <dbReference type="ARBA" id="ARBA00022630"/>
    </source>
</evidence>
<feature type="domain" description="Oxidoreductase FAD/NAD(P)-binding" evidence="11">
    <location>
        <begin position="9"/>
        <end position="115"/>
    </location>
</feature>
<comment type="cofactor">
    <cofactor evidence="1">
        <name>FMN</name>
        <dbReference type="ChEBI" id="CHEBI:58210"/>
    </cofactor>
</comment>
<proteinExistence type="predicted"/>
<keyword evidence="8 12" id="KW-0560">Oxidoreductase</keyword>
<organism evidence="12 13">
    <name type="scientific">Staphylococcus aureus</name>
    <dbReference type="NCBI Taxonomy" id="1280"/>
    <lineage>
        <taxon>Bacteria</taxon>
        <taxon>Bacillati</taxon>
        <taxon>Bacillota</taxon>
        <taxon>Bacilli</taxon>
        <taxon>Bacillales</taxon>
        <taxon>Staphylococcaceae</taxon>
        <taxon>Staphylococcus</taxon>
    </lineage>
</organism>
<dbReference type="InterPro" id="IPR001433">
    <property type="entry name" value="OxRdtase_FAD/NAD-bd"/>
</dbReference>
<dbReference type="EMBL" id="UHAP01000001">
    <property type="protein sequence ID" value="SUK61703.1"/>
    <property type="molecule type" value="Genomic_DNA"/>
</dbReference>
<evidence type="ECO:0000256" key="3">
    <source>
        <dbReference type="ARBA" id="ARBA00012604"/>
    </source>
</evidence>
<keyword evidence="7" id="KW-0521">NADP</keyword>
<accession>A0A380DXI4</accession>
<comment type="cofactor">
    <cofactor evidence="2">
        <name>FAD</name>
        <dbReference type="ChEBI" id="CHEBI:57692"/>
    </cofactor>
</comment>
<reference evidence="12 13" key="1">
    <citation type="submission" date="2018-06" db="EMBL/GenBank/DDBJ databases">
        <authorList>
            <consortium name="Pathogen Informatics"/>
            <person name="Doyle S."/>
        </authorList>
    </citation>
    <scope>NUCLEOTIDE SEQUENCE [LARGE SCALE GENOMIC DNA]</scope>
    <source>
        <strain evidence="12 13">NCTC6133</strain>
    </source>
</reference>
<evidence type="ECO:0000256" key="8">
    <source>
        <dbReference type="ARBA" id="ARBA00023002"/>
    </source>
</evidence>
<evidence type="ECO:0000256" key="2">
    <source>
        <dbReference type="ARBA" id="ARBA00001974"/>
    </source>
</evidence>